<reference evidence="2" key="1">
    <citation type="journal article" date="2013" name="Genome Announc.">
        <title>Draft genome sequence of the grapevine dieback fungus Eutypa lata UCR-EL1.</title>
        <authorList>
            <person name="Blanco-Ulate B."/>
            <person name="Rolshausen P.E."/>
            <person name="Cantu D."/>
        </authorList>
    </citation>
    <scope>NUCLEOTIDE SEQUENCE [LARGE SCALE GENOMIC DNA]</scope>
    <source>
        <strain evidence="2">UCR-EL1</strain>
    </source>
</reference>
<dbReference type="Proteomes" id="UP000012174">
    <property type="component" value="Unassembled WGS sequence"/>
</dbReference>
<gene>
    <name evidence="1" type="ORF">UCREL1_10906</name>
</gene>
<dbReference type="AlphaFoldDB" id="M7SX63"/>
<evidence type="ECO:0000313" key="1">
    <source>
        <dbReference type="EMBL" id="EMR62141.1"/>
    </source>
</evidence>
<dbReference type="OrthoDB" id="72269at2759"/>
<proteinExistence type="predicted"/>
<sequence>MVAQQQPFADSGVIEWDGGRVAIIDHFHGIDFLDQAWRGGMATFSVSSFGYDSIASWQVFSFLVDLGPVYAIWILESSRAASAWTPAYLFRVQDTTFLDLGLAVDPVMDWCF</sequence>
<protein>
    <submittedName>
        <fullName evidence="1">Uncharacterized protein</fullName>
    </submittedName>
</protein>
<keyword evidence="2" id="KW-1185">Reference proteome</keyword>
<organism evidence="1 2">
    <name type="scientific">Eutypa lata (strain UCR-EL1)</name>
    <name type="common">Grapevine dieback disease fungus</name>
    <name type="synonym">Eutypa armeniacae</name>
    <dbReference type="NCBI Taxonomy" id="1287681"/>
    <lineage>
        <taxon>Eukaryota</taxon>
        <taxon>Fungi</taxon>
        <taxon>Dikarya</taxon>
        <taxon>Ascomycota</taxon>
        <taxon>Pezizomycotina</taxon>
        <taxon>Sordariomycetes</taxon>
        <taxon>Xylariomycetidae</taxon>
        <taxon>Xylariales</taxon>
        <taxon>Diatrypaceae</taxon>
        <taxon>Eutypa</taxon>
    </lineage>
</organism>
<accession>M7SX63</accession>
<dbReference type="KEGG" id="ela:UCREL1_10906"/>
<dbReference type="HOGENOM" id="CLU_2145855_0_0_1"/>
<name>M7SX63_EUTLA</name>
<dbReference type="EMBL" id="KB707488">
    <property type="protein sequence ID" value="EMR62141.1"/>
    <property type="molecule type" value="Genomic_DNA"/>
</dbReference>
<evidence type="ECO:0000313" key="2">
    <source>
        <dbReference type="Proteomes" id="UP000012174"/>
    </source>
</evidence>